<dbReference type="InterPro" id="IPR029071">
    <property type="entry name" value="Ubiquitin-like_domsf"/>
</dbReference>
<dbReference type="SUPFAM" id="SSF54236">
    <property type="entry name" value="Ubiquitin-like"/>
    <property type="match status" value="1"/>
</dbReference>
<dbReference type="PROSITE" id="PS50053">
    <property type="entry name" value="UBIQUITIN_2"/>
    <property type="match status" value="1"/>
</dbReference>
<evidence type="ECO:0000313" key="12">
    <source>
        <dbReference type="EMBL" id="KAK0170813.1"/>
    </source>
</evidence>
<organism evidence="12 13">
    <name type="scientific">Microctonus aethiopoides</name>
    <dbReference type="NCBI Taxonomy" id="144406"/>
    <lineage>
        <taxon>Eukaryota</taxon>
        <taxon>Metazoa</taxon>
        <taxon>Ecdysozoa</taxon>
        <taxon>Arthropoda</taxon>
        <taxon>Hexapoda</taxon>
        <taxon>Insecta</taxon>
        <taxon>Pterygota</taxon>
        <taxon>Neoptera</taxon>
        <taxon>Endopterygota</taxon>
        <taxon>Hymenoptera</taxon>
        <taxon>Apocrita</taxon>
        <taxon>Ichneumonoidea</taxon>
        <taxon>Braconidae</taxon>
        <taxon>Euphorinae</taxon>
        <taxon>Microctonus</taxon>
    </lineage>
</organism>
<dbReference type="InterPro" id="IPR000719">
    <property type="entry name" value="Prot_kinase_dom"/>
</dbReference>
<keyword evidence="7" id="KW-0418">Kinase</keyword>
<name>A0AA39KR43_9HYME</name>
<gene>
    <name evidence="12" type="ORF">PV328_008611</name>
</gene>
<dbReference type="GO" id="GO:0033209">
    <property type="term" value="P:tumor necrosis factor-mediated signaling pathway"/>
    <property type="evidence" value="ECO:0007669"/>
    <property type="project" value="TreeGrafter"/>
</dbReference>
<keyword evidence="4" id="KW-0723">Serine/threonine-protein kinase</keyword>
<feature type="domain" description="Protein kinase" evidence="10">
    <location>
        <begin position="12"/>
        <end position="299"/>
    </location>
</feature>
<sequence length="694" mass="80983">MAKFLKNDTEQWVFVKVLGSGAFGIVELWENESKIEKIAIKRCQINMEKLTPKQIKRWNHEVMIMNCLNHPNIVATHEIPKQFIQNSNNLPVLCMEYCNKGDLINVLNKCENICGVQKRDAFRIMYDISSAVEYIHNHKITHRDLKPSNIVIQQTNNRVVYKLIDLGYAKELGDCSVSASIVGTLNYLAPELLWKETYSCSVDYWSLGILFYEIITGIRPFLPNMQLSKTWMNHIQGKQYEHISACEINGQVQFFNDIKDLTYWPDCLKSNLVEWFRIVFQWDPKKRGKTNDNQLVVFTMLKEIFNKKIVCIFIVSHFKIESYDVNSYITVRELKLMIQERENIAQNHQILTDSTGKILTDKEKLNSKMLQDNFIIVYNDEKLCTENIPKLKLSQPIQEMIKQPRSEFDYYTLRKYYGATIFFMKNQIELYQNYILALSIIIDLSNGKFESLNKNINKLIEDKKCLVSELESTSKLVKKCTINEYVQDFKKLSQKINQFFDGMKQMMGKFNTLNSDNEELRNFSDINWMNEISAPYDKALDLLKEWNAENHIQRDKPCAMVKLIFEFLANWDKQLSSLQFVETRRKIVTLQKKLVQLENVLTSFMELSKFYHQDIVSLQEKILKECKPIETTLNNCNIVNVFTGSITKSSNSSTIVGDDSVIYESIVISNMLGGLLTEMDLWKRKLAALSNFDA</sequence>
<comment type="caution">
    <text evidence="12">The sequence shown here is derived from an EMBL/GenBank/DDBJ whole genome shotgun (WGS) entry which is preliminary data.</text>
</comment>
<protein>
    <recommendedName>
        <fullName evidence="2">IkappaB kinase</fullName>
        <ecNumber evidence="2">2.7.11.10</ecNumber>
    </recommendedName>
</protein>
<evidence type="ECO:0000313" key="13">
    <source>
        <dbReference type="Proteomes" id="UP001168990"/>
    </source>
</evidence>
<keyword evidence="3" id="KW-0963">Cytoplasm</keyword>
<dbReference type="SUPFAM" id="SSF56112">
    <property type="entry name" value="Protein kinase-like (PK-like)"/>
    <property type="match status" value="1"/>
</dbReference>
<evidence type="ECO:0000256" key="5">
    <source>
        <dbReference type="ARBA" id="ARBA00022679"/>
    </source>
</evidence>
<feature type="domain" description="Ubiquitin-like" evidence="11">
    <location>
        <begin position="322"/>
        <end position="376"/>
    </location>
</feature>
<dbReference type="GO" id="GO:0005524">
    <property type="term" value="F:ATP binding"/>
    <property type="evidence" value="ECO:0007669"/>
    <property type="project" value="UniProtKB-KW"/>
</dbReference>
<evidence type="ECO:0000256" key="2">
    <source>
        <dbReference type="ARBA" id="ARBA00012442"/>
    </source>
</evidence>
<dbReference type="Gene3D" id="1.20.1270.250">
    <property type="match status" value="1"/>
</dbReference>
<reference evidence="12" key="2">
    <citation type="submission" date="2023-03" db="EMBL/GenBank/DDBJ databases">
        <authorList>
            <person name="Inwood S.N."/>
            <person name="Skelly J.G."/>
            <person name="Guhlin J."/>
            <person name="Harrop T.W.R."/>
            <person name="Goldson S.G."/>
            <person name="Dearden P.K."/>
        </authorList>
    </citation>
    <scope>NUCLEOTIDE SEQUENCE</scope>
    <source>
        <strain evidence="12">Irish</strain>
        <tissue evidence="12">Whole body</tissue>
    </source>
</reference>
<dbReference type="GO" id="GO:0045944">
    <property type="term" value="P:positive regulation of transcription by RNA polymerase II"/>
    <property type="evidence" value="ECO:0007669"/>
    <property type="project" value="TreeGrafter"/>
</dbReference>
<evidence type="ECO:0000256" key="3">
    <source>
        <dbReference type="ARBA" id="ARBA00022490"/>
    </source>
</evidence>
<evidence type="ECO:0000259" key="10">
    <source>
        <dbReference type="PROSITE" id="PS50011"/>
    </source>
</evidence>
<dbReference type="GO" id="GO:0008384">
    <property type="term" value="F:IkappaB kinase activity"/>
    <property type="evidence" value="ECO:0007669"/>
    <property type="project" value="UniProtKB-EC"/>
</dbReference>
<proteinExistence type="predicted"/>
<evidence type="ECO:0000256" key="6">
    <source>
        <dbReference type="ARBA" id="ARBA00022741"/>
    </source>
</evidence>
<dbReference type="InterPro" id="IPR000626">
    <property type="entry name" value="Ubiquitin-like_dom"/>
</dbReference>
<dbReference type="PANTHER" id="PTHR22969">
    <property type="entry name" value="IKB KINASE"/>
    <property type="match status" value="1"/>
</dbReference>
<keyword evidence="13" id="KW-1185">Reference proteome</keyword>
<reference evidence="12" key="1">
    <citation type="journal article" date="2023" name="bioRxiv">
        <title>Scaffold-level genome assemblies of two parasitoid biocontrol wasps reveal the parthenogenesis mechanism and an associated novel virus.</title>
        <authorList>
            <person name="Inwood S."/>
            <person name="Skelly J."/>
            <person name="Guhlin J."/>
            <person name="Harrop T."/>
            <person name="Goldson S."/>
            <person name="Dearden P."/>
        </authorList>
    </citation>
    <scope>NUCLEOTIDE SEQUENCE</scope>
    <source>
        <strain evidence="12">Irish</strain>
        <tissue evidence="12">Whole body</tissue>
    </source>
</reference>
<dbReference type="Gene3D" id="3.10.20.90">
    <property type="entry name" value="Phosphatidylinositol 3-kinase Catalytic Subunit, Chain A, domain 1"/>
    <property type="match status" value="1"/>
</dbReference>
<dbReference type="InterPro" id="IPR046375">
    <property type="entry name" value="IKBKB_SDD_sf"/>
</dbReference>
<dbReference type="AlphaFoldDB" id="A0AA39KR43"/>
<comment type="subcellular location">
    <subcellularLocation>
        <location evidence="1">Cytoplasm</location>
    </subcellularLocation>
</comment>
<dbReference type="InterPro" id="IPR008271">
    <property type="entry name" value="Ser/Thr_kinase_AS"/>
</dbReference>
<keyword evidence="8" id="KW-0067">ATP-binding</keyword>
<dbReference type="GO" id="GO:0008385">
    <property type="term" value="C:IkappaB kinase complex"/>
    <property type="evidence" value="ECO:0007669"/>
    <property type="project" value="TreeGrafter"/>
</dbReference>
<dbReference type="EMBL" id="JAQQBS010000003">
    <property type="protein sequence ID" value="KAK0170813.1"/>
    <property type="molecule type" value="Genomic_DNA"/>
</dbReference>
<keyword evidence="5" id="KW-0808">Transferase</keyword>
<dbReference type="Gene3D" id="1.10.510.10">
    <property type="entry name" value="Transferase(Phosphotransferase) domain 1"/>
    <property type="match status" value="1"/>
</dbReference>
<dbReference type="EC" id="2.7.11.10" evidence="2"/>
<accession>A0AA39KR43</accession>
<evidence type="ECO:0000256" key="7">
    <source>
        <dbReference type="ARBA" id="ARBA00022777"/>
    </source>
</evidence>
<evidence type="ECO:0000256" key="1">
    <source>
        <dbReference type="ARBA" id="ARBA00004496"/>
    </source>
</evidence>
<dbReference type="Pfam" id="PF00069">
    <property type="entry name" value="Pkinase"/>
    <property type="match status" value="1"/>
</dbReference>
<dbReference type="PANTHER" id="PTHR22969:SF17">
    <property type="entry name" value="INHIBITOR OF NUCLEAR FACTOR KAPPA-B KINASE SUBUNIT BETA"/>
    <property type="match status" value="1"/>
</dbReference>
<evidence type="ECO:0000259" key="11">
    <source>
        <dbReference type="PROSITE" id="PS50053"/>
    </source>
</evidence>
<evidence type="ECO:0000256" key="9">
    <source>
        <dbReference type="ARBA" id="ARBA00048789"/>
    </source>
</evidence>
<evidence type="ECO:0000256" key="4">
    <source>
        <dbReference type="ARBA" id="ARBA00022527"/>
    </source>
</evidence>
<dbReference type="PROSITE" id="PS00108">
    <property type="entry name" value="PROTEIN_KINASE_ST"/>
    <property type="match status" value="1"/>
</dbReference>
<dbReference type="Proteomes" id="UP001168990">
    <property type="component" value="Unassembled WGS sequence"/>
</dbReference>
<dbReference type="InterPro" id="IPR011009">
    <property type="entry name" value="Kinase-like_dom_sf"/>
</dbReference>
<evidence type="ECO:0000256" key="8">
    <source>
        <dbReference type="ARBA" id="ARBA00022840"/>
    </source>
</evidence>
<dbReference type="PROSITE" id="PS50011">
    <property type="entry name" value="PROTEIN_KINASE_DOM"/>
    <property type="match status" value="1"/>
</dbReference>
<comment type="catalytic activity">
    <reaction evidence="9">
        <text>L-seryl-[I-kappa-B protein] + ATP = O-phospho-L-seryl-[I-kappa-B protein] + ADP + H(+)</text>
        <dbReference type="Rhea" id="RHEA:19073"/>
        <dbReference type="Rhea" id="RHEA-COMP:13698"/>
        <dbReference type="Rhea" id="RHEA-COMP:13699"/>
        <dbReference type="ChEBI" id="CHEBI:15378"/>
        <dbReference type="ChEBI" id="CHEBI:29999"/>
        <dbReference type="ChEBI" id="CHEBI:30616"/>
        <dbReference type="ChEBI" id="CHEBI:83421"/>
        <dbReference type="ChEBI" id="CHEBI:456216"/>
        <dbReference type="EC" id="2.7.11.10"/>
    </reaction>
</comment>
<dbReference type="InterPro" id="IPR051180">
    <property type="entry name" value="IKK"/>
</dbReference>
<dbReference type="SMART" id="SM00220">
    <property type="entry name" value="S_TKc"/>
    <property type="match status" value="1"/>
</dbReference>
<keyword evidence="6" id="KW-0547">Nucleotide-binding</keyword>